<sequence length="301" mass="32549">MTSDGFHLDVGDGHAIWVAPWGNPDGVPVVFLHGGPGSGCAPSARGLFDAARCRVIFIDQRGAGRSLPARARHANTTQHLIEDIERVRQYLKIERWLVVGGSWGATLGLAYAQAHPSRVTGLGLRAVFLGTRAELVWALDTALAAFHPALHQALYAPLTEDERRAPLTAIWQRILDPDPAVHTATVRAFYRAERALSELHPAQPGPDTDHLPASPFLEAHYFLNDCFLPPDSLLQSAASLAGIPGILVQARLDLLCPPVMSHRLAALWPDSEIRMVEAAGHSVGHEQVFAALRQAVSDLTA</sequence>
<dbReference type="Pfam" id="PF00561">
    <property type="entry name" value="Abhydrolase_1"/>
    <property type="match status" value="1"/>
</dbReference>
<reference evidence="13" key="1">
    <citation type="submission" date="2022-10" db="EMBL/GenBank/DDBJ databases">
        <title>Hoeflea sp. J2-29, isolated from marine algae.</title>
        <authorList>
            <person name="Kristyanto S."/>
            <person name="Kim J.M."/>
            <person name="Jeon C.O."/>
        </authorList>
    </citation>
    <scope>NUCLEOTIDE SEQUENCE</scope>
    <source>
        <strain evidence="13">J2-29</strain>
    </source>
</reference>
<evidence type="ECO:0000256" key="5">
    <source>
        <dbReference type="ARBA" id="ARBA00021843"/>
    </source>
</evidence>
<evidence type="ECO:0000256" key="8">
    <source>
        <dbReference type="ARBA" id="ARBA00022670"/>
    </source>
</evidence>
<evidence type="ECO:0000256" key="3">
    <source>
        <dbReference type="ARBA" id="ARBA00010088"/>
    </source>
</evidence>
<comment type="caution">
    <text evidence="13">The sequence shown here is derived from an EMBL/GenBank/DDBJ whole genome shotgun (WGS) entry which is preliminary data.</text>
</comment>
<dbReference type="InterPro" id="IPR005944">
    <property type="entry name" value="Pro_iminopeptidase"/>
</dbReference>
<dbReference type="PIRSF" id="PIRSF006431">
    <property type="entry name" value="Pept_S33"/>
    <property type="match status" value="1"/>
</dbReference>
<proteinExistence type="inferred from homology"/>
<keyword evidence="9 11" id="KW-0378">Hydrolase</keyword>
<dbReference type="Proteomes" id="UP001081283">
    <property type="component" value="Unassembled WGS sequence"/>
</dbReference>
<dbReference type="EC" id="3.4.11.5" evidence="4 11"/>
<comment type="similarity">
    <text evidence="3 11">Belongs to the peptidase S33 family.</text>
</comment>
<dbReference type="InterPro" id="IPR029058">
    <property type="entry name" value="AB_hydrolase_fold"/>
</dbReference>
<dbReference type="PRINTS" id="PR00793">
    <property type="entry name" value="PROAMNOPTASE"/>
</dbReference>
<evidence type="ECO:0000256" key="10">
    <source>
        <dbReference type="ARBA" id="ARBA00029605"/>
    </source>
</evidence>
<evidence type="ECO:0000256" key="2">
    <source>
        <dbReference type="ARBA" id="ARBA00004496"/>
    </source>
</evidence>
<keyword evidence="7 11" id="KW-0963">Cytoplasm</keyword>
<dbReference type="RefSeq" id="WP_267611766.1">
    <property type="nucleotide sequence ID" value="NZ_JAOVZQ010000001.1"/>
</dbReference>
<name>A0ABT3YDC9_9HYPH</name>
<accession>A0ABT3YDC9</accession>
<dbReference type="InterPro" id="IPR000073">
    <property type="entry name" value="AB_hydrolase_1"/>
</dbReference>
<evidence type="ECO:0000256" key="7">
    <source>
        <dbReference type="ARBA" id="ARBA00022490"/>
    </source>
</evidence>
<evidence type="ECO:0000256" key="6">
    <source>
        <dbReference type="ARBA" id="ARBA00022438"/>
    </source>
</evidence>
<evidence type="ECO:0000313" key="14">
    <source>
        <dbReference type="Proteomes" id="UP001081283"/>
    </source>
</evidence>
<evidence type="ECO:0000259" key="12">
    <source>
        <dbReference type="Pfam" id="PF00561"/>
    </source>
</evidence>
<keyword evidence="6 11" id="KW-0031">Aminopeptidase</keyword>
<dbReference type="EMBL" id="JAOVZQ010000001">
    <property type="protein sequence ID" value="MCY0093822.1"/>
    <property type="molecule type" value="Genomic_DNA"/>
</dbReference>
<dbReference type="InterPro" id="IPR002410">
    <property type="entry name" value="Peptidase_S33"/>
</dbReference>
<keyword evidence="8 11" id="KW-0645">Protease</keyword>
<dbReference type="PANTHER" id="PTHR43722:SF1">
    <property type="entry name" value="PROLINE IMINOPEPTIDASE"/>
    <property type="match status" value="1"/>
</dbReference>
<organism evidence="13 14">
    <name type="scientific">Hoeflea ulvae</name>
    <dbReference type="NCBI Taxonomy" id="2983764"/>
    <lineage>
        <taxon>Bacteria</taxon>
        <taxon>Pseudomonadati</taxon>
        <taxon>Pseudomonadota</taxon>
        <taxon>Alphaproteobacteria</taxon>
        <taxon>Hyphomicrobiales</taxon>
        <taxon>Rhizobiaceae</taxon>
        <taxon>Hoeflea</taxon>
    </lineage>
</organism>
<evidence type="ECO:0000313" key="13">
    <source>
        <dbReference type="EMBL" id="MCY0093822.1"/>
    </source>
</evidence>
<comment type="subcellular location">
    <subcellularLocation>
        <location evidence="2 11">Cytoplasm</location>
    </subcellularLocation>
</comment>
<evidence type="ECO:0000256" key="11">
    <source>
        <dbReference type="PIRNR" id="PIRNR006431"/>
    </source>
</evidence>
<evidence type="ECO:0000256" key="9">
    <source>
        <dbReference type="ARBA" id="ARBA00022801"/>
    </source>
</evidence>
<dbReference type="Gene3D" id="3.40.50.1820">
    <property type="entry name" value="alpha/beta hydrolase"/>
    <property type="match status" value="1"/>
</dbReference>
<keyword evidence="14" id="KW-1185">Reference proteome</keyword>
<dbReference type="SUPFAM" id="SSF53474">
    <property type="entry name" value="alpha/beta-Hydrolases"/>
    <property type="match status" value="1"/>
</dbReference>
<feature type="domain" description="AB hydrolase-1" evidence="12">
    <location>
        <begin position="28"/>
        <end position="283"/>
    </location>
</feature>
<evidence type="ECO:0000256" key="4">
    <source>
        <dbReference type="ARBA" id="ARBA00012568"/>
    </source>
</evidence>
<dbReference type="PANTHER" id="PTHR43722">
    <property type="entry name" value="PROLINE IMINOPEPTIDASE"/>
    <property type="match status" value="1"/>
</dbReference>
<gene>
    <name evidence="13" type="ORF">OEG82_07285</name>
</gene>
<protein>
    <recommendedName>
        <fullName evidence="5 11">Proline iminopeptidase</fullName>
        <shortName evidence="11">PIP</shortName>
        <ecNumber evidence="4 11">3.4.11.5</ecNumber>
    </recommendedName>
    <alternativeName>
        <fullName evidence="10 11">Prolyl aminopeptidase</fullName>
    </alternativeName>
</protein>
<evidence type="ECO:0000256" key="1">
    <source>
        <dbReference type="ARBA" id="ARBA00001585"/>
    </source>
</evidence>
<comment type="catalytic activity">
    <reaction evidence="1 11">
        <text>Release of N-terminal proline from a peptide.</text>
        <dbReference type="EC" id="3.4.11.5"/>
    </reaction>
</comment>
<dbReference type="GO" id="GO:0016787">
    <property type="term" value="F:hydrolase activity"/>
    <property type="evidence" value="ECO:0007669"/>
    <property type="project" value="UniProtKB-KW"/>
</dbReference>